<dbReference type="Pfam" id="PF08325">
    <property type="entry name" value="WLM"/>
    <property type="match status" value="1"/>
</dbReference>
<protein>
    <recommendedName>
        <fullName evidence="10">WLM domain-containing protein</fullName>
    </recommendedName>
</protein>
<evidence type="ECO:0000256" key="5">
    <source>
        <dbReference type="SAM" id="MobiDB-lite"/>
    </source>
</evidence>
<evidence type="ECO:0000256" key="1">
    <source>
        <dbReference type="ARBA" id="ARBA00022723"/>
    </source>
</evidence>
<evidence type="ECO:0000313" key="9">
    <source>
        <dbReference type="Proteomes" id="UP000054217"/>
    </source>
</evidence>
<evidence type="ECO:0000313" key="8">
    <source>
        <dbReference type="EMBL" id="KIO12911.1"/>
    </source>
</evidence>
<evidence type="ECO:0000259" key="6">
    <source>
        <dbReference type="PROSITE" id="PS50199"/>
    </source>
</evidence>
<name>A0A0C3PUI8_PISTI</name>
<dbReference type="OrthoDB" id="447842at2759"/>
<feature type="compositionally biased region" description="Acidic residues" evidence="5">
    <location>
        <begin position="277"/>
        <end position="287"/>
    </location>
</feature>
<dbReference type="GO" id="GO:0005634">
    <property type="term" value="C:nucleus"/>
    <property type="evidence" value="ECO:0007669"/>
    <property type="project" value="TreeGrafter"/>
</dbReference>
<keyword evidence="9" id="KW-1185">Reference proteome</keyword>
<feature type="region of interest" description="Disordered" evidence="5">
    <location>
        <begin position="191"/>
        <end position="214"/>
    </location>
</feature>
<evidence type="ECO:0000256" key="3">
    <source>
        <dbReference type="ARBA" id="ARBA00022833"/>
    </source>
</evidence>
<dbReference type="EMBL" id="KN831947">
    <property type="protein sequence ID" value="KIO12911.1"/>
    <property type="molecule type" value="Genomic_DNA"/>
</dbReference>
<dbReference type="PANTHER" id="PTHR46622:SF1">
    <property type="entry name" value="DNA-DEPENDENT METALLOPROTEASE WSS1"/>
    <property type="match status" value="1"/>
</dbReference>
<dbReference type="PROSITE" id="PS50199">
    <property type="entry name" value="ZF_RANBP2_2"/>
    <property type="match status" value="1"/>
</dbReference>
<sequence>MAHIRINEKTANPNPYVNFVSVLPVGDATTEDQARQILQALAAQVKPIMKEHGFTVNSLEEYEFNHVFSGRNWNNGETIELVLRGANGSFLPVHWLMSTLCHELAHIKHMNHGPAFQNLWRRLRQEVRDLQNRGYFGDGYWSAGRRLADSAEVAGQGIQAGNLPEYMCGGAHSRVRPVRGYRSVAVAGPSLHTGAQTSRKRKAGSRVTSSSAFPSTGKVLNDDLAHEMKAVGTGFRKQAASKRAREERALAAEKRVHSLRAPAASIFPPTVKRASEFEEEEIPAETDEDRRRTLLESTDQQELDSLKATNYDFSDGFLLPRDTSEDRRARQTHTIGPGTASDDRAHSSFEHGNRKKRSLNDVPSPLSHKQQRTLNAESPNCPPTTKRPEDDPWNCLVCTLTNEPGHLACSACATPRGDSEWIRGKQ</sequence>
<dbReference type="STRING" id="870435.A0A0C3PUI8"/>
<proteinExistence type="predicted"/>
<dbReference type="InterPro" id="IPR036443">
    <property type="entry name" value="Znf_RanBP2_sf"/>
</dbReference>
<dbReference type="Proteomes" id="UP000054217">
    <property type="component" value="Unassembled WGS sequence"/>
</dbReference>
<dbReference type="Gene3D" id="4.10.1060.10">
    <property type="entry name" value="Zinc finger, RanBP2-type"/>
    <property type="match status" value="1"/>
</dbReference>
<dbReference type="GO" id="GO:0006281">
    <property type="term" value="P:DNA repair"/>
    <property type="evidence" value="ECO:0007669"/>
    <property type="project" value="TreeGrafter"/>
</dbReference>
<organism evidence="8 9">
    <name type="scientific">Pisolithus tinctorius Marx 270</name>
    <dbReference type="NCBI Taxonomy" id="870435"/>
    <lineage>
        <taxon>Eukaryota</taxon>
        <taxon>Fungi</taxon>
        <taxon>Dikarya</taxon>
        <taxon>Basidiomycota</taxon>
        <taxon>Agaricomycotina</taxon>
        <taxon>Agaricomycetes</taxon>
        <taxon>Agaricomycetidae</taxon>
        <taxon>Boletales</taxon>
        <taxon>Sclerodermatineae</taxon>
        <taxon>Pisolithaceae</taxon>
        <taxon>Pisolithus</taxon>
    </lineage>
</organism>
<dbReference type="PROSITE" id="PS51397">
    <property type="entry name" value="WLM"/>
    <property type="match status" value="1"/>
</dbReference>
<dbReference type="AlphaFoldDB" id="A0A0C3PUI8"/>
<dbReference type="InParanoid" id="A0A0C3PUI8"/>
<dbReference type="InterPro" id="IPR013536">
    <property type="entry name" value="WLM_dom"/>
</dbReference>
<evidence type="ECO:0000256" key="2">
    <source>
        <dbReference type="ARBA" id="ARBA00022771"/>
    </source>
</evidence>
<reference evidence="9" key="2">
    <citation type="submission" date="2015-01" db="EMBL/GenBank/DDBJ databases">
        <title>Evolutionary Origins and Diversification of the Mycorrhizal Mutualists.</title>
        <authorList>
            <consortium name="DOE Joint Genome Institute"/>
            <consortium name="Mycorrhizal Genomics Consortium"/>
            <person name="Kohler A."/>
            <person name="Kuo A."/>
            <person name="Nagy L.G."/>
            <person name="Floudas D."/>
            <person name="Copeland A."/>
            <person name="Barry K.W."/>
            <person name="Cichocki N."/>
            <person name="Veneault-Fourrey C."/>
            <person name="LaButti K."/>
            <person name="Lindquist E.A."/>
            <person name="Lipzen A."/>
            <person name="Lundell T."/>
            <person name="Morin E."/>
            <person name="Murat C."/>
            <person name="Riley R."/>
            <person name="Ohm R."/>
            <person name="Sun H."/>
            <person name="Tunlid A."/>
            <person name="Henrissat B."/>
            <person name="Grigoriev I.V."/>
            <person name="Hibbett D.S."/>
            <person name="Martin F."/>
        </authorList>
    </citation>
    <scope>NUCLEOTIDE SEQUENCE [LARGE SCALE GENOMIC DNA]</scope>
    <source>
        <strain evidence="9">Marx 270</strain>
    </source>
</reference>
<feature type="region of interest" description="Disordered" evidence="5">
    <location>
        <begin position="270"/>
        <end position="291"/>
    </location>
</feature>
<gene>
    <name evidence="8" type="ORF">M404DRAFT_993882</name>
</gene>
<accession>A0A0C3PUI8</accession>
<feature type="region of interest" description="Disordered" evidence="5">
    <location>
        <begin position="314"/>
        <end position="392"/>
    </location>
</feature>
<reference evidence="8 9" key="1">
    <citation type="submission" date="2014-04" db="EMBL/GenBank/DDBJ databases">
        <authorList>
            <consortium name="DOE Joint Genome Institute"/>
            <person name="Kuo A."/>
            <person name="Kohler A."/>
            <person name="Costa M.D."/>
            <person name="Nagy L.G."/>
            <person name="Floudas D."/>
            <person name="Copeland A."/>
            <person name="Barry K.W."/>
            <person name="Cichocki N."/>
            <person name="Veneault-Fourrey C."/>
            <person name="LaButti K."/>
            <person name="Lindquist E.A."/>
            <person name="Lipzen A."/>
            <person name="Lundell T."/>
            <person name="Morin E."/>
            <person name="Murat C."/>
            <person name="Sun H."/>
            <person name="Tunlid A."/>
            <person name="Henrissat B."/>
            <person name="Grigoriev I.V."/>
            <person name="Hibbett D.S."/>
            <person name="Martin F."/>
            <person name="Nordberg H.P."/>
            <person name="Cantor M.N."/>
            <person name="Hua S.X."/>
        </authorList>
    </citation>
    <scope>NUCLEOTIDE SEQUENCE [LARGE SCALE GENOMIC DNA]</scope>
    <source>
        <strain evidence="8 9">Marx 270</strain>
    </source>
</reference>
<feature type="domain" description="WLM" evidence="7">
    <location>
        <begin position="8"/>
        <end position="257"/>
    </location>
</feature>
<evidence type="ECO:0000259" key="7">
    <source>
        <dbReference type="PROSITE" id="PS51397"/>
    </source>
</evidence>
<dbReference type="FunCoup" id="A0A0C3PUI8">
    <property type="interactions" value="181"/>
</dbReference>
<dbReference type="PANTHER" id="PTHR46622">
    <property type="entry name" value="DNA-DEPENDENT METALLOPROTEASE WSS1"/>
    <property type="match status" value="1"/>
</dbReference>
<feature type="domain" description="RanBP2-type" evidence="6">
    <location>
        <begin position="389"/>
        <end position="418"/>
    </location>
</feature>
<dbReference type="InterPro" id="IPR001876">
    <property type="entry name" value="Znf_RanBP2"/>
</dbReference>
<evidence type="ECO:0008006" key="10">
    <source>
        <dbReference type="Google" id="ProtNLM"/>
    </source>
</evidence>
<keyword evidence="3" id="KW-0862">Zinc</keyword>
<dbReference type="Gene3D" id="3.30.2010.10">
    <property type="entry name" value="Metalloproteases ('zincins'), catalytic domain"/>
    <property type="match status" value="1"/>
</dbReference>
<evidence type="ECO:0000256" key="4">
    <source>
        <dbReference type="PROSITE-ProRule" id="PRU00322"/>
    </source>
</evidence>
<dbReference type="InterPro" id="IPR053000">
    <property type="entry name" value="WSS1-like_metalloprotease"/>
</dbReference>
<dbReference type="PROSITE" id="PS01358">
    <property type="entry name" value="ZF_RANBP2_1"/>
    <property type="match status" value="1"/>
</dbReference>
<dbReference type="GO" id="GO:0008270">
    <property type="term" value="F:zinc ion binding"/>
    <property type="evidence" value="ECO:0007669"/>
    <property type="project" value="UniProtKB-KW"/>
</dbReference>
<keyword evidence="1" id="KW-0479">Metal-binding</keyword>
<dbReference type="GO" id="GO:0008237">
    <property type="term" value="F:metallopeptidase activity"/>
    <property type="evidence" value="ECO:0007669"/>
    <property type="project" value="TreeGrafter"/>
</dbReference>
<dbReference type="HOGENOM" id="CLU_040077_0_0_1"/>
<dbReference type="SUPFAM" id="SSF90209">
    <property type="entry name" value="Ran binding protein zinc finger-like"/>
    <property type="match status" value="1"/>
</dbReference>
<feature type="compositionally biased region" description="Basic and acidic residues" evidence="5">
    <location>
        <begin position="341"/>
        <end position="352"/>
    </location>
</feature>
<keyword evidence="2 4" id="KW-0863">Zinc-finger</keyword>